<accession>A0ABW0Z6Y8</accession>
<gene>
    <name evidence="1" type="ORF">ACFP1Z_30280</name>
</gene>
<proteinExistence type="predicted"/>
<dbReference type="Proteomes" id="UP001596083">
    <property type="component" value="Unassembled WGS sequence"/>
</dbReference>
<evidence type="ECO:0000313" key="2">
    <source>
        <dbReference type="Proteomes" id="UP001596083"/>
    </source>
</evidence>
<evidence type="ECO:0000313" key="1">
    <source>
        <dbReference type="EMBL" id="MFC5724451.1"/>
    </source>
</evidence>
<comment type="caution">
    <text evidence="1">The sequence shown here is derived from an EMBL/GenBank/DDBJ whole genome shotgun (WGS) entry which is preliminary data.</text>
</comment>
<sequence>MLTQRFRPTGRMLLSGTAPCFRIDVSGPDEMTAVRVLSLPAARRITMDPEADPALRDTVWRRLLRLARQDRSQDPDRFWSLAAIWVMLPGLRRTAGRLAHYSRADTQDISSAVLLGALEALHSTDVALPGLADQLWRAASKGGRRLTKDATREYPVDDLETARRLSGAGLDEPSSAAVPVYRGVPHSWEETGAGVVRREGERLGAVAHRLGLGATVRTARQCTGTRSAARHTCRRTDARASHIACRNEPS</sequence>
<dbReference type="RefSeq" id="WP_390320912.1">
    <property type="nucleotide sequence ID" value="NZ_JBHSPB010000028.1"/>
</dbReference>
<name>A0ABW0Z6Y8_9ACTN</name>
<keyword evidence="2" id="KW-1185">Reference proteome</keyword>
<dbReference type="EMBL" id="JBHSPB010000028">
    <property type="protein sequence ID" value="MFC5724451.1"/>
    <property type="molecule type" value="Genomic_DNA"/>
</dbReference>
<reference evidence="2" key="1">
    <citation type="journal article" date="2019" name="Int. J. Syst. Evol. Microbiol.">
        <title>The Global Catalogue of Microorganisms (GCM) 10K type strain sequencing project: providing services to taxonomists for standard genome sequencing and annotation.</title>
        <authorList>
            <consortium name="The Broad Institute Genomics Platform"/>
            <consortium name="The Broad Institute Genome Sequencing Center for Infectious Disease"/>
            <person name="Wu L."/>
            <person name="Ma J."/>
        </authorList>
    </citation>
    <scope>NUCLEOTIDE SEQUENCE [LARGE SCALE GENOMIC DNA]</scope>
    <source>
        <strain evidence="2">CGMCC 4.7304</strain>
    </source>
</reference>
<organism evidence="1 2">
    <name type="scientific">Streptomyces gamaensis</name>
    <dbReference type="NCBI Taxonomy" id="1763542"/>
    <lineage>
        <taxon>Bacteria</taxon>
        <taxon>Bacillati</taxon>
        <taxon>Actinomycetota</taxon>
        <taxon>Actinomycetes</taxon>
        <taxon>Kitasatosporales</taxon>
        <taxon>Streptomycetaceae</taxon>
        <taxon>Streptomyces</taxon>
    </lineage>
</organism>
<protein>
    <submittedName>
        <fullName evidence="1">Uncharacterized protein</fullName>
    </submittedName>
</protein>